<name>A0A518VC77_BRELA</name>
<dbReference type="Pfam" id="PF05866">
    <property type="entry name" value="RusA"/>
    <property type="match status" value="1"/>
</dbReference>
<keyword evidence="2" id="KW-1185">Reference proteome</keyword>
<proteinExistence type="predicted"/>
<organism evidence="1 2">
    <name type="scientific">Brevibacillus laterosporus</name>
    <name type="common">Bacillus laterosporus</name>
    <dbReference type="NCBI Taxonomy" id="1465"/>
    <lineage>
        <taxon>Bacteria</taxon>
        <taxon>Bacillati</taxon>
        <taxon>Bacillota</taxon>
        <taxon>Bacilli</taxon>
        <taxon>Bacillales</taxon>
        <taxon>Paenibacillaceae</taxon>
        <taxon>Brevibacillus</taxon>
    </lineage>
</organism>
<dbReference type="GO" id="GO:0006310">
    <property type="term" value="P:DNA recombination"/>
    <property type="evidence" value="ECO:0007669"/>
    <property type="project" value="InterPro"/>
</dbReference>
<protein>
    <submittedName>
        <fullName evidence="1">RusA family crossover junction endodeoxyribonuclease</fullName>
    </submittedName>
</protein>
<dbReference type="GO" id="GO:0006281">
    <property type="term" value="P:DNA repair"/>
    <property type="evidence" value="ECO:0007669"/>
    <property type="project" value="InterPro"/>
</dbReference>
<dbReference type="Gene3D" id="3.30.1330.70">
    <property type="entry name" value="Holliday junction resolvase RusA"/>
    <property type="match status" value="1"/>
</dbReference>
<dbReference type="InterPro" id="IPR008822">
    <property type="entry name" value="Endonuclease_RusA-like"/>
</dbReference>
<dbReference type="InterPro" id="IPR036614">
    <property type="entry name" value="RusA-like_sf"/>
</dbReference>
<dbReference type="OrthoDB" id="2395342at2"/>
<dbReference type="SUPFAM" id="SSF103084">
    <property type="entry name" value="Holliday junction resolvase RusA"/>
    <property type="match status" value="1"/>
</dbReference>
<dbReference type="GO" id="GO:0000287">
    <property type="term" value="F:magnesium ion binding"/>
    <property type="evidence" value="ECO:0007669"/>
    <property type="project" value="InterPro"/>
</dbReference>
<evidence type="ECO:0000313" key="2">
    <source>
        <dbReference type="Proteomes" id="UP000319432"/>
    </source>
</evidence>
<dbReference type="AlphaFoldDB" id="A0A518VC77"/>
<reference evidence="1 2" key="1">
    <citation type="submission" date="2018-11" db="EMBL/GenBank/DDBJ databases">
        <title>Phylogenetic determinants of toxin gene distribution in genomes of Brevibacillus laterosporus.</title>
        <authorList>
            <person name="Glare T.R."/>
            <person name="Durrant A."/>
            <person name="Berry C."/>
            <person name="Palma L."/>
            <person name="Ormskirk M."/>
            <person name="Cox M.O."/>
        </authorList>
    </citation>
    <scope>NUCLEOTIDE SEQUENCE [LARGE SCALE GENOMIC DNA]</scope>
    <source>
        <strain evidence="1 2">1821L</strain>
    </source>
</reference>
<dbReference type="Proteomes" id="UP000319432">
    <property type="component" value="Chromosome"/>
</dbReference>
<gene>
    <name evidence="1" type="ORF">EEL30_21340</name>
</gene>
<evidence type="ECO:0000313" key="1">
    <source>
        <dbReference type="EMBL" id="QDX94592.1"/>
    </source>
</evidence>
<dbReference type="EMBL" id="CP033464">
    <property type="protein sequence ID" value="QDX94592.1"/>
    <property type="molecule type" value="Genomic_DNA"/>
</dbReference>
<accession>A0A518VC77</accession>
<sequence>MVLLNKKKFRLTSPMPPSVNHYLGYRAVPKKKKGRTVYIVVPYLTKEARDYKEMFSKYAIKQVKEQGWDIEGTRNRHYYMDCVYYFPRIDMDEQNYFKCMCDALNGIAYIDDNFILTRTSRIYYDTKNPRVEIEISEVDYIGIFDSEKELMEFENKCKTCKRYKRNCSILKESKEGRIREEIDGEKKCVKFSRIKKGR</sequence>